<dbReference type="EMBL" id="OY731404">
    <property type="protein sequence ID" value="CAJ1969747.1"/>
    <property type="molecule type" value="Genomic_DNA"/>
</dbReference>
<protein>
    <submittedName>
        <fullName evidence="1">Uncharacterized protein</fullName>
    </submittedName>
</protein>
<evidence type="ECO:0000313" key="1">
    <source>
        <dbReference type="EMBL" id="CAJ1969747.1"/>
    </source>
</evidence>
<keyword evidence="2" id="KW-1185">Reference proteome</keyword>
<proteinExistence type="predicted"/>
<sequence length="54" mass="5950">IIVGCVYKTNKMIGREANLVLQPHSPPLCLPNYVAAKWSTAPIILSFYALMDST</sequence>
<feature type="non-terminal residue" evidence="1">
    <location>
        <position position="1"/>
    </location>
</feature>
<name>A0AA86SQB2_9FABA</name>
<gene>
    <name evidence="1" type="ORF">AYBTSS11_LOCUS22421</name>
</gene>
<reference evidence="1" key="1">
    <citation type="submission" date="2023-10" db="EMBL/GenBank/DDBJ databases">
        <authorList>
            <person name="Domelevo Entfellner J.-B."/>
        </authorList>
    </citation>
    <scope>NUCLEOTIDE SEQUENCE</scope>
</reference>
<feature type="non-terminal residue" evidence="1">
    <location>
        <position position="54"/>
    </location>
</feature>
<evidence type="ECO:0000313" key="2">
    <source>
        <dbReference type="Proteomes" id="UP001189624"/>
    </source>
</evidence>
<organism evidence="1 2">
    <name type="scientific">Sphenostylis stenocarpa</name>
    <dbReference type="NCBI Taxonomy" id="92480"/>
    <lineage>
        <taxon>Eukaryota</taxon>
        <taxon>Viridiplantae</taxon>
        <taxon>Streptophyta</taxon>
        <taxon>Embryophyta</taxon>
        <taxon>Tracheophyta</taxon>
        <taxon>Spermatophyta</taxon>
        <taxon>Magnoliopsida</taxon>
        <taxon>eudicotyledons</taxon>
        <taxon>Gunneridae</taxon>
        <taxon>Pentapetalae</taxon>
        <taxon>rosids</taxon>
        <taxon>fabids</taxon>
        <taxon>Fabales</taxon>
        <taxon>Fabaceae</taxon>
        <taxon>Papilionoideae</taxon>
        <taxon>50 kb inversion clade</taxon>
        <taxon>NPAAA clade</taxon>
        <taxon>indigoferoid/millettioid clade</taxon>
        <taxon>Phaseoleae</taxon>
        <taxon>Sphenostylis</taxon>
    </lineage>
</organism>
<dbReference type="Proteomes" id="UP001189624">
    <property type="component" value="Chromosome 7"/>
</dbReference>
<accession>A0AA86SQB2</accession>
<dbReference type="AlphaFoldDB" id="A0AA86SQB2"/>
<dbReference type="Gramene" id="rna-AYBTSS11_LOCUS22421">
    <property type="protein sequence ID" value="CAJ1969747.1"/>
    <property type="gene ID" value="gene-AYBTSS11_LOCUS22421"/>
</dbReference>